<accession>A0A087HLU8</accession>
<keyword evidence="4" id="KW-1185">Reference proteome</keyword>
<gene>
    <name evidence="3" type="ordered locus">AALP_Aa1g080200</name>
</gene>
<evidence type="ECO:0000313" key="3">
    <source>
        <dbReference type="EMBL" id="KFK43100.1"/>
    </source>
</evidence>
<evidence type="ECO:0000256" key="2">
    <source>
        <dbReference type="SAM" id="Phobius"/>
    </source>
</evidence>
<keyword evidence="2" id="KW-0472">Membrane</keyword>
<evidence type="ECO:0008006" key="5">
    <source>
        <dbReference type="Google" id="ProtNLM"/>
    </source>
</evidence>
<dbReference type="Gramene" id="KFK43100">
    <property type="protein sequence ID" value="KFK43100"/>
    <property type="gene ID" value="AALP_AA1G080200"/>
</dbReference>
<protein>
    <recommendedName>
        <fullName evidence="5">Transmembrane protein</fullName>
    </recommendedName>
</protein>
<dbReference type="OrthoDB" id="1191655at2759"/>
<reference evidence="4" key="1">
    <citation type="journal article" date="2015" name="Nat. Plants">
        <title>Genome expansion of Arabis alpina linked with retrotransposition and reduced symmetric DNA methylation.</title>
        <authorList>
            <person name="Willing E.M."/>
            <person name="Rawat V."/>
            <person name="Mandakova T."/>
            <person name="Maumus F."/>
            <person name="James G.V."/>
            <person name="Nordstroem K.J."/>
            <person name="Becker C."/>
            <person name="Warthmann N."/>
            <person name="Chica C."/>
            <person name="Szarzynska B."/>
            <person name="Zytnicki M."/>
            <person name="Albani M.C."/>
            <person name="Kiefer C."/>
            <person name="Bergonzi S."/>
            <person name="Castaings L."/>
            <person name="Mateos J.L."/>
            <person name="Berns M.C."/>
            <person name="Bujdoso N."/>
            <person name="Piofczyk T."/>
            <person name="de Lorenzo L."/>
            <person name="Barrero-Sicilia C."/>
            <person name="Mateos I."/>
            <person name="Piednoel M."/>
            <person name="Hagmann J."/>
            <person name="Chen-Min-Tao R."/>
            <person name="Iglesias-Fernandez R."/>
            <person name="Schuster S.C."/>
            <person name="Alonso-Blanco C."/>
            <person name="Roudier F."/>
            <person name="Carbonero P."/>
            <person name="Paz-Ares J."/>
            <person name="Davis S.J."/>
            <person name="Pecinka A."/>
            <person name="Quesneville H."/>
            <person name="Colot V."/>
            <person name="Lysak M.A."/>
            <person name="Weigel D."/>
            <person name="Coupland G."/>
            <person name="Schneeberger K."/>
        </authorList>
    </citation>
    <scope>NUCLEOTIDE SEQUENCE [LARGE SCALE GENOMIC DNA]</scope>
    <source>
        <strain evidence="4">cv. Pajares</strain>
    </source>
</reference>
<dbReference type="eggNOG" id="ENOG502S7WH">
    <property type="taxonomic scope" value="Eukaryota"/>
</dbReference>
<name>A0A087HLU8_ARAAL</name>
<proteinExistence type="predicted"/>
<keyword evidence="2" id="KW-1133">Transmembrane helix</keyword>
<feature type="transmembrane region" description="Helical" evidence="2">
    <location>
        <begin position="33"/>
        <end position="52"/>
    </location>
</feature>
<keyword evidence="2" id="KW-0812">Transmembrane</keyword>
<dbReference type="AlphaFoldDB" id="A0A087HLU8"/>
<feature type="compositionally biased region" description="Basic and acidic residues" evidence="1">
    <location>
        <begin position="124"/>
        <end position="144"/>
    </location>
</feature>
<feature type="compositionally biased region" description="Polar residues" evidence="1">
    <location>
        <begin position="112"/>
        <end position="121"/>
    </location>
</feature>
<feature type="region of interest" description="Disordered" evidence="1">
    <location>
        <begin position="110"/>
        <end position="168"/>
    </location>
</feature>
<dbReference type="OMA" id="FPISEYW"/>
<dbReference type="EMBL" id="CM002869">
    <property type="protein sequence ID" value="KFK43100.1"/>
    <property type="molecule type" value="Genomic_DNA"/>
</dbReference>
<evidence type="ECO:0000313" key="4">
    <source>
        <dbReference type="Proteomes" id="UP000029120"/>
    </source>
</evidence>
<dbReference type="PANTHER" id="PTHR34189">
    <property type="entry name" value="TRANSMEMBRANE PROTEIN"/>
    <property type="match status" value="1"/>
</dbReference>
<dbReference type="PANTHER" id="PTHR34189:SF18">
    <property type="entry name" value="SERINE_THREONINE-KINASE RLCKVII PROTEIN"/>
    <property type="match status" value="1"/>
</dbReference>
<organism evidence="3 4">
    <name type="scientific">Arabis alpina</name>
    <name type="common">Alpine rock-cress</name>
    <dbReference type="NCBI Taxonomy" id="50452"/>
    <lineage>
        <taxon>Eukaryota</taxon>
        <taxon>Viridiplantae</taxon>
        <taxon>Streptophyta</taxon>
        <taxon>Embryophyta</taxon>
        <taxon>Tracheophyta</taxon>
        <taxon>Spermatophyta</taxon>
        <taxon>Magnoliopsida</taxon>
        <taxon>eudicotyledons</taxon>
        <taxon>Gunneridae</taxon>
        <taxon>Pentapetalae</taxon>
        <taxon>rosids</taxon>
        <taxon>malvids</taxon>
        <taxon>Brassicales</taxon>
        <taxon>Brassicaceae</taxon>
        <taxon>Arabideae</taxon>
        <taxon>Arabis</taxon>
    </lineage>
</organism>
<sequence length="168" mass="18761">MAERSFSQLPISSSHSGRRMINTRRGLFPISEYWIHAIPVIVFLCFFTLWCFSNSVSVDMSEGEIMSVHRLEKSMAVRNESHVSLAILASSAVSPVSTTNQNLTVHQHKIHNATQPQNATVSETKPKKTKSETKPKTTKSEIKPKKTKSKSKPKLTKSETKPKQPLSG</sequence>
<feature type="compositionally biased region" description="Basic residues" evidence="1">
    <location>
        <begin position="145"/>
        <end position="155"/>
    </location>
</feature>
<dbReference type="Proteomes" id="UP000029120">
    <property type="component" value="Chromosome 1"/>
</dbReference>
<evidence type="ECO:0000256" key="1">
    <source>
        <dbReference type="SAM" id="MobiDB-lite"/>
    </source>
</evidence>